<sequence>MEAEYRGLGRCVCSFWLAVAFDIVGLTVLLLGVFVNVFFYDLLIYAGAIVIFLSLIWWVFWYSGNIEVPPGELEDDVGLLKKKGAAGGIGGIVRQLSSRVSNGIRNSFRRNGGRVSRAQRSAVGTAESQRTGQVAVAMETVVPQESPPHTAVSPVAGGHVEMPHTTMETSPTCHLKQVSFEPSATGDPVHPSCPSPELKKIYCGSSSLNQVRPLCDNNPHRWEQPMLAACVTRVGGSCSDFLLQQLWPDFPLGFQDVPRPGEDHSPSIMSWVFLWVFLGVSYWWDVPRTPHHPNQMPDPPLAPLDAEKQRLCSESLLVDQTSHSIDTPTSSQHSLWSQSDLQDSSNKPVQSFSPGPVMNFIPPATEVHIFPIDI</sequence>
<feature type="transmembrane region" description="Helical" evidence="2">
    <location>
        <begin position="42"/>
        <end position="61"/>
    </location>
</feature>
<evidence type="ECO:0000256" key="2">
    <source>
        <dbReference type="SAM" id="Phobius"/>
    </source>
</evidence>
<evidence type="ECO:0000313" key="3">
    <source>
        <dbReference type="EMBL" id="PWA30349.1"/>
    </source>
</evidence>
<feature type="region of interest" description="Disordered" evidence="1">
    <location>
        <begin position="323"/>
        <end position="354"/>
    </location>
</feature>
<keyword evidence="2" id="KW-0472">Membrane</keyword>
<organism evidence="3 4">
    <name type="scientific">Gambusia affinis</name>
    <name type="common">Western mosquitofish</name>
    <name type="synonym">Heterandria affinis</name>
    <dbReference type="NCBI Taxonomy" id="33528"/>
    <lineage>
        <taxon>Eukaryota</taxon>
        <taxon>Metazoa</taxon>
        <taxon>Chordata</taxon>
        <taxon>Craniata</taxon>
        <taxon>Vertebrata</taxon>
        <taxon>Euteleostomi</taxon>
        <taxon>Actinopterygii</taxon>
        <taxon>Neopterygii</taxon>
        <taxon>Teleostei</taxon>
        <taxon>Neoteleostei</taxon>
        <taxon>Acanthomorphata</taxon>
        <taxon>Ovalentaria</taxon>
        <taxon>Atherinomorphae</taxon>
        <taxon>Cyprinodontiformes</taxon>
        <taxon>Poeciliidae</taxon>
        <taxon>Poeciliinae</taxon>
        <taxon>Gambusia</taxon>
    </lineage>
</organism>
<keyword evidence="2" id="KW-0812">Transmembrane</keyword>
<feature type="compositionally biased region" description="Low complexity" evidence="1">
    <location>
        <begin position="330"/>
        <end position="345"/>
    </location>
</feature>
<dbReference type="PANTHER" id="PTHR28613:SF9">
    <property type="entry name" value="TRANSMEMBRANE PROTEIN 238"/>
    <property type="match status" value="1"/>
</dbReference>
<comment type="caution">
    <text evidence="3">The sequence shown here is derived from an EMBL/GenBank/DDBJ whole genome shotgun (WGS) entry which is preliminary data.</text>
</comment>
<dbReference type="Proteomes" id="UP000250572">
    <property type="component" value="Unassembled WGS sequence"/>
</dbReference>
<dbReference type="Pfam" id="PF15125">
    <property type="entry name" value="TMEM238"/>
    <property type="match status" value="1"/>
</dbReference>
<evidence type="ECO:0000256" key="1">
    <source>
        <dbReference type="SAM" id="MobiDB-lite"/>
    </source>
</evidence>
<gene>
    <name evidence="3" type="ORF">CCH79_00015720</name>
</gene>
<dbReference type="STRING" id="33528.ENSGAFP00000008429"/>
<accession>A0A315W3G3</accession>
<dbReference type="EMBL" id="NHOQ01000420">
    <property type="protein sequence ID" value="PWA30349.1"/>
    <property type="molecule type" value="Genomic_DNA"/>
</dbReference>
<protein>
    <submittedName>
        <fullName evidence="3">Uncharacterized protein</fullName>
    </submittedName>
</protein>
<dbReference type="InterPro" id="IPR029365">
    <property type="entry name" value="TMEM238"/>
</dbReference>
<keyword evidence="2" id="KW-1133">Transmembrane helix</keyword>
<keyword evidence="4" id="KW-1185">Reference proteome</keyword>
<proteinExistence type="predicted"/>
<dbReference type="PANTHER" id="PTHR28613">
    <property type="entry name" value="SI:CH211-232M10.4-RELATED"/>
    <property type="match status" value="1"/>
</dbReference>
<evidence type="ECO:0000313" key="4">
    <source>
        <dbReference type="Proteomes" id="UP000250572"/>
    </source>
</evidence>
<feature type="transmembrane region" description="Helical" evidence="2">
    <location>
        <begin position="12"/>
        <end position="36"/>
    </location>
</feature>
<name>A0A315W3G3_GAMAF</name>
<reference evidence="3 4" key="1">
    <citation type="journal article" date="2018" name="G3 (Bethesda)">
        <title>A High-Quality Reference Genome for the Invasive Mosquitofish Gambusia affinis Using a Chicago Library.</title>
        <authorList>
            <person name="Hoffberg S.L."/>
            <person name="Troendle N.J."/>
            <person name="Glenn T.C."/>
            <person name="Mahmud O."/>
            <person name="Louha S."/>
            <person name="Chalopin D."/>
            <person name="Bennetzen J.L."/>
            <person name="Mauricio R."/>
        </authorList>
    </citation>
    <scope>NUCLEOTIDE SEQUENCE [LARGE SCALE GENOMIC DNA]</scope>
    <source>
        <strain evidence="3">NE01/NJP1002.9</strain>
        <tissue evidence="3">Muscle</tissue>
    </source>
</reference>
<dbReference type="AlphaFoldDB" id="A0A315W3G3"/>